<feature type="domain" description="Glycine cleavage system P-protein N-terminal" evidence="2">
    <location>
        <begin position="2"/>
        <end position="430"/>
    </location>
</feature>
<protein>
    <submittedName>
        <fullName evidence="3">Glycine dehydrogenase (Decarboxylating) subunit 1</fullName>
        <ecNumber evidence="3">1.4.4.2</ecNumber>
    </submittedName>
</protein>
<dbReference type="NCBIfam" id="NF001696">
    <property type="entry name" value="PRK00451.1"/>
    <property type="match status" value="1"/>
</dbReference>
<sequence>MSYISHNGEDLRKILATIGIERPDEVFSSIPPELRFGAKLAVEGPKDEESLRRELDFRPSRVVFAGGGIYRHHIPAIVNSLASRQEFVTAYTPYQPEISQGTLQAIFEYQSMMAGLTGMEVSNASMYDGATALAEAALMALRIKGIRRVAVTRAMQPSFRSVLRTYLAHADVEEIVEIPFDPATGQTDLKALEESAGQDTAFFIQSPNYFGVIEPMEQVARIVSGRAGFWGIAVTEALSLGILKAPGEYGPDVVVGEAQSFGNPAGAGGPLLGFFCTRKEHVRRMPGRVVGLTKDREGSQAFCLTLSTREQHIRREKATSNICTNQGLCALRAAIYLSAMGPKGLRETALQCASGARFLMGLLKDKGIAPVFSAPVFHEFVIPMDEDRLKKLKSAGIVPGIPVARQYPEIPPSVLVTVTEMNTQEECRCLAANM</sequence>
<dbReference type="GO" id="GO:0004375">
    <property type="term" value="F:glycine dehydrogenase (decarboxylating) activity"/>
    <property type="evidence" value="ECO:0007669"/>
    <property type="project" value="UniProtKB-EC"/>
</dbReference>
<evidence type="ECO:0000313" key="3">
    <source>
        <dbReference type="EMBL" id="VFU16216.1"/>
    </source>
</evidence>
<organism evidence="3">
    <name type="scientific">anaerobic digester metagenome</name>
    <dbReference type="NCBI Taxonomy" id="1263854"/>
    <lineage>
        <taxon>unclassified sequences</taxon>
        <taxon>metagenomes</taxon>
        <taxon>ecological metagenomes</taxon>
    </lineage>
</organism>
<reference evidence="3" key="1">
    <citation type="submission" date="2019-03" db="EMBL/GenBank/DDBJ databases">
        <authorList>
            <person name="Hao L."/>
        </authorList>
    </citation>
    <scope>NUCLEOTIDE SEQUENCE</scope>
</reference>
<keyword evidence="1 3" id="KW-0560">Oxidoreductase</keyword>
<evidence type="ECO:0000256" key="1">
    <source>
        <dbReference type="ARBA" id="ARBA00023002"/>
    </source>
</evidence>
<dbReference type="EC" id="1.4.4.2" evidence="3"/>
<gene>
    <name evidence="3" type="primary">gcvPA</name>
    <name evidence="3" type="ORF">SCFA_520022</name>
</gene>
<dbReference type="InterPro" id="IPR015424">
    <property type="entry name" value="PyrdxlP-dep_Trfase"/>
</dbReference>
<evidence type="ECO:0000259" key="2">
    <source>
        <dbReference type="Pfam" id="PF02347"/>
    </source>
</evidence>
<dbReference type="AlphaFoldDB" id="A0A485M223"/>
<name>A0A485M223_9ZZZZ</name>
<dbReference type="PANTHER" id="PTHR42806:SF1">
    <property type="entry name" value="GLYCINE DEHYDROGENASE (DECARBOXYLATING)"/>
    <property type="match status" value="1"/>
</dbReference>
<dbReference type="Gene3D" id="3.90.1150.10">
    <property type="entry name" value="Aspartate Aminotransferase, domain 1"/>
    <property type="match status" value="1"/>
</dbReference>
<dbReference type="InterPro" id="IPR049315">
    <property type="entry name" value="GDC-P_N"/>
</dbReference>
<proteinExistence type="predicted"/>
<dbReference type="InterPro" id="IPR015422">
    <property type="entry name" value="PyrdxlP-dep_Trfase_small"/>
</dbReference>
<dbReference type="PANTHER" id="PTHR42806">
    <property type="entry name" value="GLYCINE CLEAVAGE SYSTEM P-PROTEIN"/>
    <property type="match status" value="1"/>
</dbReference>
<dbReference type="EMBL" id="CAADRM010000117">
    <property type="protein sequence ID" value="VFU16216.1"/>
    <property type="molecule type" value="Genomic_DNA"/>
</dbReference>
<dbReference type="InterPro" id="IPR023010">
    <property type="entry name" value="GcvPA"/>
</dbReference>
<dbReference type="PIRSF" id="PIRSF006815">
    <property type="entry name" value="GcvPA"/>
    <property type="match status" value="1"/>
</dbReference>
<dbReference type="SUPFAM" id="SSF53383">
    <property type="entry name" value="PLP-dependent transferases"/>
    <property type="match status" value="1"/>
</dbReference>
<dbReference type="Pfam" id="PF02347">
    <property type="entry name" value="GDC-P"/>
    <property type="match status" value="1"/>
</dbReference>
<dbReference type="InterPro" id="IPR015421">
    <property type="entry name" value="PyrdxlP-dep_Trfase_major"/>
</dbReference>
<accession>A0A485M223</accession>
<dbReference type="GO" id="GO:0009116">
    <property type="term" value="P:nucleoside metabolic process"/>
    <property type="evidence" value="ECO:0007669"/>
    <property type="project" value="InterPro"/>
</dbReference>
<dbReference type="Gene3D" id="3.40.640.10">
    <property type="entry name" value="Type I PLP-dependent aspartate aminotransferase-like (Major domain)"/>
    <property type="match status" value="1"/>
</dbReference>